<keyword evidence="2" id="KW-0547">Nucleotide-binding</keyword>
<dbReference type="KEGG" id="aagg:ETAA8_55660"/>
<dbReference type="SMART" id="SM00382">
    <property type="entry name" value="AAA"/>
    <property type="match status" value="2"/>
</dbReference>
<evidence type="ECO:0000259" key="8">
    <source>
        <dbReference type="PROSITE" id="PS51903"/>
    </source>
</evidence>
<keyword evidence="1 5" id="KW-0677">Repeat</keyword>
<feature type="region of interest" description="Disordered" evidence="7">
    <location>
        <begin position="175"/>
        <end position="194"/>
    </location>
</feature>
<evidence type="ECO:0000256" key="3">
    <source>
        <dbReference type="ARBA" id="ARBA00022840"/>
    </source>
</evidence>
<dbReference type="Pfam" id="PF02861">
    <property type="entry name" value="Clp_N"/>
    <property type="match status" value="1"/>
</dbReference>
<dbReference type="InterPro" id="IPR017729">
    <property type="entry name" value="ATPase_T6SS_ClpV1"/>
</dbReference>
<dbReference type="InterPro" id="IPR027417">
    <property type="entry name" value="P-loop_NTPase"/>
</dbReference>
<dbReference type="FunFam" id="3.40.50.300:FF:000025">
    <property type="entry name" value="ATP-dependent Clp protease subunit"/>
    <property type="match status" value="1"/>
</dbReference>
<feature type="domain" description="Clp R" evidence="8">
    <location>
        <begin position="19"/>
        <end position="166"/>
    </location>
</feature>
<dbReference type="GO" id="GO:0034605">
    <property type="term" value="P:cellular response to heat"/>
    <property type="evidence" value="ECO:0007669"/>
    <property type="project" value="TreeGrafter"/>
</dbReference>
<dbReference type="Pfam" id="PF00004">
    <property type="entry name" value="AAA"/>
    <property type="match status" value="1"/>
</dbReference>
<evidence type="ECO:0000256" key="5">
    <source>
        <dbReference type="PROSITE-ProRule" id="PRU01251"/>
    </source>
</evidence>
<dbReference type="CDD" id="cd19499">
    <property type="entry name" value="RecA-like_ClpB_Hsp104-like"/>
    <property type="match status" value="1"/>
</dbReference>
<accession>A0A517YJN3</accession>
<sequence length="947" mass="102551">MRGVPLGTKIVAHNLKSLLGKLNEYCHRALLSGAAVAASKSNFEVELEHWFFQLLEAPNTDISRLLRHFEIDQSRLVGELAKAIEKFKTGNPRAVAGFSIKIVDLLREAWLIASVEFGANKIRSGHLLQAVLATPDLATLILSSLPKLGTIDVAQLQKDMRDVVSGSIEDVASAKDAATSGGDGGPQLASGGKTPALDQFTIDLTARAREGKVDPVLGRDFEIRQLVDILMRRRQNNPILTGEAGVGKTAVVEGFAIRIASGDVPPILQNVSLRSLDLGLLQAGAGVKGEFENRLKQVIAEVKASPQPIILFIDEAHTLIGAGGAAGQGDAANMLKPALARGELRTIAATTWSEYKKYFEKDAALARRFQVVKVEEPGEEQAINMMRGFTPTLEDHHGLQVLDEAIRDAVKLSSRYITGRQLPDKSVSLLDTAAARVAISHNATPGQVEDTRRRTEQLVRQIEGISREHAIGGGHDEHLQQLKEELTQTEAKLKLLDERWQKELELVKAIREIRSKIAAAVLPPKPSKSKDAKGNGQAPAAATAPAVASATTGPAAKVTVGGAVGPQAAVVAETAAATPPTAEELAQLRKDLDTKNAELKALQGENPLMQVCVDSQTIAEVVSGWTGIPIGKMFTDEIKTVLKLKEKLEERVIGQSHALDALGQRIRTARAGLVDPNRPIGVFMMVGPSGVGKTETAMALADILYGGDKNMVIINMSEYQEAHTVSSLKGSPPGYVGYGEGGVLTEAVRRKPYSVVLLDEVEKAHNDVMELFYQVFDKGMLEDAEGREIDFKNTVILLTSNVGTDAIAKMCADPETRPDPTALAEALRPELLKVFKPAFLGRMVVCPYYPLADDVMRDIIKLKLGHIGKRLAENHKAKFTYDDSVVEAVRERCREVESGARNVDHILTGSMLPEISREVLARMAEGTSIKRVHIKIDDKSQFAYELE</sequence>
<evidence type="ECO:0000256" key="1">
    <source>
        <dbReference type="ARBA" id="ARBA00022737"/>
    </source>
</evidence>
<dbReference type="GO" id="GO:0005524">
    <property type="term" value="F:ATP binding"/>
    <property type="evidence" value="ECO:0007669"/>
    <property type="project" value="UniProtKB-KW"/>
</dbReference>
<dbReference type="PRINTS" id="PR00300">
    <property type="entry name" value="CLPPROTEASEA"/>
</dbReference>
<dbReference type="Gene3D" id="3.40.50.300">
    <property type="entry name" value="P-loop containing nucleotide triphosphate hydrolases"/>
    <property type="match status" value="3"/>
</dbReference>
<dbReference type="Gene3D" id="1.10.8.60">
    <property type="match status" value="1"/>
</dbReference>
<evidence type="ECO:0000256" key="6">
    <source>
        <dbReference type="SAM" id="Coils"/>
    </source>
</evidence>
<dbReference type="InterPro" id="IPR001270">
    <property type="entry name" value="ClpA/B"/>
</dbReference>
<dbReference type="GO" id="GO:0005737">
    <property type="term" value="C:cytoplasm"/>
    <property type="evidence" value="ECO:0007669"/>
    <property type="project" value="TreeGrafter"/>
</dbReference>
<dbReference type="PROSITE" id="PS00870">
    <property type="entry name" value="CLPAB_1"/>
    <property type="match status" value="1"/>
</dbReference>
<evidence type="ECO:0000313" key="9">
    <source>
        <dbReference type="EMBL" id="QDU30426.1"/>
    </source>
</evidence>
<evidence type="ECO:0000256" key="7">
    <source>
        <dbReference type="SAM" id="MobiDB-lite"/>
    </source>
</evidence>
<keyword evidence="10" id="KW-1185">Reference proteome</keyword>
<dbReference type="Pfam" id="PF10431">
    <property type="entry name" value="ClpB_D2-small"/>
    <property type="match status" value="1"/>
</dbReference>
<dbReference type="Pfam" id="PF07724">
    <property type="entry name" value="AAA_2"/>
    <property type="match status" value="1"/>
</dbReference>
<dbReference type="InterPro" id="IPR050130">
    <property type="entry name" value="ClpA_ClpB"/>
</dbReference>
<protein>
    <submittedName>
        <fullName evidence="9">Chaperone protein ClpB</fullName>
    </submittedName>
</protein>
<proteinExistence type="predicted"/>
<evidence type="ECO:0000256" key="4">
    <source>
        <dbReference type="ARBA" id="ARBA00023186"/>
    </source>
</evidence>
<dbReference type="Pfam" id="PF17871">
    <property type="entry name" value="AAA_lid_9"/>
    <property type="match status" value="1"/>
</dbReference>
<dbReference type="NCBIfam" id="TIGR03345">
    <property type="entry name" value="VI_ClpV1"/>
    <property type="match status" value="1"/>
</dbReference>
<dbReference type="Gene3D" id="1.10.1780.10">
    <property type="entry name" value="Clp, N-terminal domain"/>
    <property type="match status" value="1"/>
</dbReference>
<dbReference type="EMBL" id="CP036274">
    <property type="protein sequence ID" value="QDU30426.1"/>
    <property type="molecule type" value="Genomic_DNA"/>
</dbReference>
<reference evidence="9 10" key="1">
    <citation type="submission" date="2019-02" db="EMBL/GenBank/DDBJ databases">
        <title>Deep-cultivation of Planctomycetes and their phenomic and genomic characterization uncovers novel biology.</title>
        <authorList>
            <person name="Wiegand S."/>
            <person name="Jogler M."/>
            <person name="Boedeker C."/>
            <person name="Pinto D."/>
            <person name="Vollmers J."/>
            <person name="Rivas-Marin E."/>
            <person name="Kohn T."/>
            <person name="Peeters S.H."/>
            <person name="Heuer A."/>
            <person name="Rast P."/>
            <person name="Oberbeckmann S."/>
            <person name="Bunk B."/>
            <person name="Jeske O."/>
            <person name="Meyerdierks A."/>
            <person name="Storesund J.E."/>
            <person name="Kallscheuer N."/>
            <person name="Luecker S."/>
            <person name="Lage O.M."/>
            <person name="Pohl T."/>
            <person name="Merkel B.J."/>
            <person name="Hornburger P."/>
            <person name="Mueller R.-W."/>
            <person name="Bruemmer F."/>
            <person name="Labrenz M."/>
            <person name="Spormann A.M."/>
            <person name="Op den Camp H."/>
            <person name="Overmann J."/>
            <person name="Amann R."/>
            <person name="Jetten M.S.M."/>
            <person name="Mascher T."/>
            <person name="Medema M.H."/>
            <person name="Devos D.P."/>
            <person name="Kaster A.-K."/>
            <person name="Ovreas L."/>
            <person name="Rohde M."/>
            <person name="Galperin M.Y."/>
            <person name="Jogler C."/>
        </authorList>
    </citation>
    <scope>NUCLEOTIDE SEQUENCE [LARGE SCALE GENOMIC DNA]</scope>
    <source>
        <strain evidence="9 10">ETA_A8</strain>
    </source>
</reference>
<dbReference type="InterPro" id="IPR041546">
    <property type="entry name" value="ClpA/ClpB_AAA_lid"/>
</dbReference>
<gene>
    <name evidence="9" type="primary">clpB_2</name>
    <name evidence="9" type="ORF">ETAA8_55660</name>
</gene>
<dbReference type="InterPro" id="IPR003959">
    <property type="entry name" value="ATPase_AAA_core"/>
</dbReference>
<feature type="coiled-coil region" evidence="6">
    <location>
        <begin position="448"/>
        <end position="499"/>
    </location>
</feature>
<dbReference type="CDD" id="cd00009">
    <property type="entry name" value="AAA"/>
    <property type="match status" value="1"/>
</dbReference>
<dbReference type="Proteomes" id="UP000315017">
    <property type="component" value="Chromosome"/>
</dbReference>
<dbReference type="PANTHER" id="PTHR11638:SF184">
    <property type="entry name" value="ATPASE WITH CHAPERONE ACTIVITY"/>
    <property type="match status" value="1"/>
</dbReference>
<dbReference type="InterPro" id="IPR003593">
    <property type="entry name" value="AAA+_ATPase"/>
</dbReference>
<dbReference type="SUPFAM" id="SSF81923">
    <property type="entry name" value="Double Clp-N motif"/>
    <property type="match status" value="1"/>
</dbReference>
<evidence type="ECO:0000256" key="2">
    <source>
        <dbReference type="ARBA" id="ARBA00022741"/>
    </source>
</evidence>
<keyword evidence="3" id="KW-0067">ATP-binding</keyword>
<dbReference type="InterPro" id="IPR018368">
    <property type="entry name" value="ClpA/B_CS1"/>
</dbReference>
<evidence type="ECO:0000313" key="10">
    <source>
        <dbReference type="Proteomes" id="UP000315017"/>
    </source>
</evidence>
<dbReference type="InterPro" id="IPR004176">
    <property type="entry name" value="Clp_R_N"/>
</dbReference>
<name>A0A517YJN3_9BACT</name>
<keyword evidence="6" id="KW-0175">Coiled coil</keyword>
<keyword evidence="4" id="KW-0143">Chaperone</keyword>
<dbReference type="PANTHER" id="PTHR11638">
    <property type="entry name" value="ATP-DEPENDENT CLP PROTEASE"/>
    <property type="match status" value="1"/>
</dbReference>
<dbReference type="GO" id="GO:0016887">
    <property type="term" value="F:ATP hydrolysis activity"/>
    <property type="evidence" value="ECO:0007669"/>
    <property type="project" value="InterPro"/>
</dbReference>
<organism evidence="9 10">
    <name type="scientific">Anatilimnocola aggregata</name>
    <dbReference type="NCBI Taxonomy" id="2528021"/>
    <lineage>
        <taxon>Bacteria</taxon>
        <taxon>Pseudomonadati</taxon>
        <taxon>Planctomycetota</taxon>
        <taxon>Planctomycetia</taxon>
        <taxon>Pirellulales</taxon>
        <taxon>Pirellulaceae</taxon>
        <taxon>Anatilimnocola</taxon>
    </lineage>
</organism>
<dbReference type="AlphaFoldDB" id="A0A517YJN3"/>
<dbReference type="InterPro" id="IPR019489">
    <property type="entry name" value="Clp_ATPase_C"/>
</dbReference>
<dbReference type="PROSITE" id="PS51903">
    <property type="entry name" value="CLP_R"/>
    <property type="match status" value="1"/>
</dbReference>
<dbReference type="SUPFAM" id="SSF52540">
    <property type="entry name" value="P-loop containing nucleoside triphosphate hydrolases"/>
    <property type="match status" value="2"/>
</dbReference>
<dbReference type="InterPro" id="IPR036628">
    <property type="entry name" value="Clp_N_dom_sf"/>
</dbReference>
<dbReference type="SMART" id="SM01086">
    <property type="entry name" value="ClpB_D2-small"/>
    <property type="match status" value="1"/>
</dbReference>